<evidence type="ECO:0000256" key="2">
    <source>
        <dbReference type="ARBA" id="ARBA00007149"/>
    </source>
</evidence>
<sequence>MVSRIAAVLLSGVALLQVQAQAIPAPDLVGMWSSKSQSVLTGAGFYDPANEKFTEPKHTGISYSFTEDGHYESAYYRAIANPQSPKCPKGIIQWQHGSYEKHADGTLHLKPIKVDGRQLYSDPCSYKNAIYTRYNATEKFKQYQVQLDAYRVTVKRLDLYKADGAPLMPLYLVKTPPDMLPTTTLNPIVTATAKPAKAKRGEMPSVQDVLFKRTDGTVRADQWWWFGVLMTAGGGVMYWFF</sequence>
<feature type="signal peptide" evidence="12">
    <location>
        <begin position="1"/>
        <end position="20"/>
    </location>
</feature>
<dbReference type="GO" id="GO:0051082">
    <property type="term" value="F:unfolded protein binding"/>
    <property type="evidence" value="ECO:0007669"/>
    <property type="project" value="TreeGrafter"/>
</dbReference>
<evidence type="ECO:0000256" key="8">
    <source>
        <dbReference type="ARBA" id="ARBA00023136"/>
    </source>
</evidence>
<keyword evidence="8 10" id="KW-0472">Membrane</keyword>
<dbReference type="GO" id="GO:0006458">
    <property type="term" value="P:'de novo' protein folding"/>
    <property type="evidence" value="ECO:0007669"/>
    <property type="project" value="InterPro"/>
</dbReference>
<accession>A0A6A6ZTU2</accession>
<evidence type="ECO:0000256" key="4">
    <source>
        <dbReference type="ARBA" id="ARBA00022692"/>
    </source>
</evidence>
<evidence type="ECO:0000256" key="3">
    <source>
        <dbReference type="ARBA" id="ARBA00017291"/>
    </source>
</evidence>
<proteinExistence type="inferred from homology"/>
<evidence type="ECO:0000256" key="9">
    <source>
        <dbReference type="ARBA" id="ARBA00024969"/>
    </source>
</evidence>
<dbReference type="PANTHER" id="PTHR28090:SF1">
    <property type="entry name" value="PROTEIN ROT1"/>
    <property type="match status" value="1"/>
</dbReference>
<evidence type="ECO:0000256" key="1">
    <source>
        <dbReference type="ARBA" id="ARBA00004115"/>
    </source>
</evidence>
<protein>
    <recommendedName>
        <fullName evidence="3 10">Protein ROT1</fullName>
    </recommendedName>
</protein>
<evidence type="ECO:0000313" key="14">
    <source>
        <dbReference type="Proteomes" id="UP000799424"/>
    </source>
</evidence>
<dbReference type="AlphaFoldDB" id="A0A6A6ZTU2"/>
<keyword evidence="6 10" id="KW-0256">Endoplasmic reticulum</keyword>
<name>A0A6A6ZTU2_9PLEO</name>
<dbReference type="InterPro" id="IPR019623">
    <property type="entry name" value="Rot1"/>
</dbReference>
<evidence type="ECO:0000256" key="7">
    <source>
        <dbReference type="ARBA" id="ARBA00022989"/>
    </source>
</evidence>
<reference evidence="13" key="1">
    <citation type="journal article" date="2020" name="Stud. Mycol.">
        <title>101 Dothideomycetes genomes: a test case for predicting lifestyles and emergence of pathogens.</title>
        <authorList>
            <person name="Haridas S."/>
            <person name="Albert R."/>
            <person name="Binder M."/>
            <person name="Bloem J."/>
            <person name="Labutti K."/>
            <person name="Salamov A."/>
            <person name="Andreopoulos B."/>
            <person name="Baker S."/>
            <person name="Barry K."/>
            <person name="Bills G."/>
            <person name="Bluhm B."/>
            <person name="Cannon C."/>
            <person name="Castanera R."/>
            <person name="Culley D."/>
            <person name="Daum C."/>
            <person name="Ezra D."/>
            <person name="Gonzalez J."/>
            <person name="Henrissat B."/>
            <person name="Kuo A."/>
            <person name="Liang C."/>
            <person name="Lipzen A."/>
            <person name="Lutzoni F."/>
            <person name="Magnuson J."/>
            <person name="Mondo S."/>
            <person name="Nolan M."/>
            <person name="Ohm R."/>
            <person name="Pangilinan J."/>
            <person name="Park H.-J."/>
            <person name="Ramirez L."/>
            <person name="Alfaro M."/>
            <person name="Sun H."/>
            <person name="Tritt A."/>
            <person name="Yoshinaga Y."/>
            <person name="Zwiers L.-H."/>
            <person name="Turgeon B."/>
            <person name="Goodwin S."/>
            <person name="Spatafora J."/>
            <person name="Crous P."/>
            <person name="Grigoriev I."/>
        </authorList>
    </citation>
    <scope>NUCLEOTIDE SEQUENCE</scope>
    <source>
        <strain evidence="13">CBS 113818</strain>
    </source>
</reference>
<gene>
    <name evidence="13" type="ORF">CC86DRAFT_354552</name>
</gene>
<evidence type="ECO:0000256" key="6">
    <source>
        <dbReference type="ARBA" id="ARBA00022824"/>
    </source>
</evidence>
<comment type="similarity">
    <text evidence="2 10">Belongs to the ROT1 family.</text>
</comment>
<evidence type="ECO:0000256" key="11">
    <source>
        <dbReference type="SAM" id="Phobius"/>
    </source>
</evidence>
<keyword evidence="7 11" id="KW-1133">Transmembrane helix</keyword>
<keyword evidence="14" id="KW-1185">Reference proteome</keyword>
<evidence type="ECO:0000313" key="13">
    <source>
        <dbReference type="EMBL" id="KAF2824472.1"/>
    </source>
</evidence>
<dbReference type="Proteomes" id="UP000799424">
    <property type="component" value="Unassembled WGS sequence"/>
</dbReference>
<feature type="chain" id="PRO_5025373115" description="Protein ROT1" evidence="12">
    <location>
        <begin position="21"/>
        <end position="241"/>
    </location>
</feature>
<dbReference type="PANTHER" id="PTHR28090">
    <property type="entry name" value="PROTEIN ROT1"/>
    <property type="match status" value="1"/>
</dbReference>
<evidence type="ECO:0000256" key="12">
    <source>
        <dbReference type="SAM" id="SignalP"/>
    </source>
</evidence>
<dbReference type="OrthoDB" id="5327821at2759"/>
<keyword evidence="4 11" id="KW-0812">Transmembrane</keyword>
<dbReference type="GO" id="GO:0005789">
    <property type="term" value="C:endoplasmic reticulum membrane"/>
    <property type="evidence" value="ECO:0007669"/>
    <property type="project" value="UniProtKB-SubCell"/>
</dbReference>
<evidence type="ECO:0000256" key="5">
    <source>
        <dbReference type="ARBA" id="ARBA00022729"/>
    </source>
</evidence>
<keyword evidence="5 12" id="KW-0732">Signal</keyword>
<evidence type="ECO:0000256" key="10">
    <source>
        <dbReference type="PIRNR" id="PIRNR017290"/>
    </source>
</evidence>
<dbReference type="Pfam" id="PF10681">
    <property type="entry name" value="Rot1"/>
    <property type="match status" value="1"/>
</dbReference>
<dbReference type="EMBL" id="MU006230">
    <property type="protein sequence ID" value="KAF2824472.1"/>
    <property type="molecule type" value="Genomic_DNA"/>
</dbReference>
<feature type="transmembrane region" description="Helical" evidence="11">
    <location>
        <begin position="223"/>
        <end position="240"/>
    </location>
</feature>
<dbReference type="PIRSF" id="PIRSF017290">
    <property type="entry name" value="ROT1_prd"/>
    <property type="match status" value="1"/>
</dbReference>
<comment type="subcellular location">
    <subcellularLocation>
        <location evidence="1">Endoplasmic reticulum membrane</location>
        <topology evidence="1">Single-pass type I membrane protein</topology>
    </subcellularLocation>
</comment>
<comment type="function">
    <text evidence="9 10">Required for normal levels of the cell wall 1,6-beta-glucan. Involved in a protein folding machinery chaperoning proteins acting in various physiological processes including cell wall synthesis and lysis of autophagic bodies.</text>
</comment>
<organism evidence="13 14">
    <name type="scientific">Ophiobolus disseminans</name>
    <dbReference type="NCBI Taxonomy" id="1469910"/>
    <lineage>
        <taxon>Eukaryota</taxon>
        <taxon>Fungi</taxon>
        <taxon>Dikarya</taxon>
        <taxon>Ascomycota</taxon>
        <taxon>Pezizomycotina</taxon>
        <taxon>Dothideomycetes</taxon>
        <taxon>Pleosporomycetidae</taxon>
        <taxon>Pleosporales</taxon>
        <taxon>Pleosporineae</taxon>
        <taxon>Phaeosphaeriaceae</taxon>
        <taxon>Ophiobolus</taxon>
    </lineage>
</organism>